<sequence>MQFVSGLPQGIYVGQTQIQHQAALPADSEHLQGFNLALHVGDDPKRVQQHRMILLDEFSVYGVQQLHWLNQIHSTTCYEVDPYHDLAALDGDALITRQAGQALMIMTADCLSVVLGNHDGTEIANLHAGWRGLANGVIEQTCKQMKSQATWAWLGAAISQPCFEVGAEVRQAFCEKYPAVACAFLAGKQPNKYYADLYAIARYILQQQGVELILGGEQCTYKQAQEYYSYRREPKTGRMATFAFMGNR</sequence>
<dbReference type="Pfam" id="PF02578">
    <property type="entry name" value="Cu-oxidase_4"/>
    <property type="match status" value="1"/>
</dbReference>
<organism evidence="11 12">
    <name type="scientific">Acinetobacter rudis</name>
    <dbReference type="NCBI Taxonomy" id="632955"/>
    <lineage>
        <taxon>Bacteria</taxon>
        <taxon>Pseudomonadati</taxon>
        <taxon>Pseudomonadota</taxon>
        <taxon>Gammaproteobacteria</taxon>
        <taxon>Moraxellales</taxon>
        <taxon>Moraxellaceae</taxon>
        <taxon>Acinetobacter</taxon>
    </lineage>
</organism>
<evidence type="ECO:0000256" key="7">
    <source>
        <dbReference type="ARBA" id="ARBA00047989"/>
    </source>
</evidence>
<comment type="catalytic activity">
    <reaction evidence="7">
        <text>adenosine + H2O + H(+) = inosine + NH4(+)</text>
        <dbReference type="Rhea" id="RHEA:24408"/>
        <dbReference type="ChEBI" id="CHEBI:15377"/>
        <dbReference type="ChEBI" id="CHEBI:15378"/>
        <dbReference type="ChEBI" id="CHEBI:16335"/>
        <dbReference type="ChEBI" id="CHEBI:17596"/>
        <dbReference type="ChEBI" id="CHEBI:28938"/>
        <dbReference type="EC" id="3.5.4.4"/>
    </reaction>
    <physiologicalReaction direction="left-to-right" evidence="7">
        <dbReference type="Rhea" id="RHEA:24409"/>
    </physiologicalReaction>
</comment>
<dbReference type="InterPro" id="IPR003730">
    <property type="entry name" value="Cu_polyphenol_OxRdtase"/>
</dbReference>
<dbReference type="GO" id="GO:0005507">
    <property type="term" value="F:copper ion binding"/>
    <property type="evidence" value="ECO:0007669"/>
    <property type="project" value="TreeGrafter"/>
</dbReference>
<dbReference type="InterPro" id="IPR011324">
    <property type="entry name" value="Cytotoxic_necrot_fac-like_cat"/>
</dbReference>
<protein>
    <recommendedName>
        <fullName evidence="10">Purine nucleoside phosphorylase</fullName>
    </recommendedName>
</protein>
<comment type="similarity">
    <text evidence="2 10">Belongs to the purine nucleoside phosphorylase YfiH/LACC1 family.</text>
</comment>
<evidence type="ECO:0000313" key="12">
    <source>
        <dbReference type="Proteomes" id="UP001243844"/>
    </source>
</evidence>
<comment type="caution">
    <text evidence="11">The sequence shown here is derived from an EMBL/GenBank/DDBJ whole genome shotgun (WGS) entry which is preliminary data.</text>
</comment>
<evidence type="ECO:0000256" key="8">
    <source>
        <dbReference type="ARBA" id="ARBA00048968"/>
    </source>
</evidence>
<keyword evidence="5" id="KW-0378">Hydrolase</keyword>
<dbReference type="PANTHER" id="PTHR30616">
    <property type="entry name" value="UNCHARACTERIZED PROTEIN YFIH"/>
    <property type="match status" value="1"/>
</dbReference>
<name>A0AAW8JAD0_9GAMM</name>
<keyword evidence="4" id="KW-0479">Metal-binding</keyword>
<evidence type="ECO:0000256" key="4">
    <source>
        <dbReference type="ARBA" id="ARBA00022723"/>
    </source>
</evidence>
<dbReference type="CDD" id="cd16833">
    <property type="entry name" value="YfiH"/>
    <property type="match status" value="1"/>
</dbReference>
<evidence type="ECO:0000256" key="9">
    <source>
        <dbReference type="ARBA" id="ARBA00049893"/>
    </source>
</evidence>
<evidence type="ECO:0000256" key="1">
    <source>
        <dbReference type="ARBA" id="ARBA00000553"/>
    </source>
</evidence>
<dbReference type="AlphaFoldDB" id="A0AAW8JAD0"/>
<dbReference type="RefSeq" id="WP_308973739.1">
    <property type="nucleotide sequence ID" value="NZ_JAVIDL010000003.1"/>
</dbReference>
<evidence type="ECO:0000313" key="11">
    <source>
        <dbReference type="EMBL" id="MDQ8934599.1"/>
    </source>
</evidence>
<keyword evidence="3" id="KW-0808">Transferase</keyword>
<gene>
    <name evidence="11" type="primary">pgeF</name>
    <name evidence="11" type="ORF">RFH47_02435</name>
</gene>
<dbReference type="GO" id="GO:0017061">
    <property type="term" value="F:S-methyl-5-thioadenosine phosphorylase activity"/>
    <property type="evidence" value="ECO:0007669"/>
    <property type="project" value="UniProtKB-EC"/>
</dbReference>
<keyword evidence="6" id="KW-0862">Zinc</keyword>
<comment type="catalytic activity">
    <reaction evidence="9">
        <text>S-methyl-5'-thioadenosine + phosphate = 5-(methylsulfanyl)-alpha-D-ribose 1-phosphate + adenine</text>
        <dbReference type="Rhea" id="RHEA:11852"/>
        <dbReference type="ChEBI" id="CHEBI:16708"/>
        <dbReference type="ChEBI" id="CHEBI:17509"/>
        <dbReference type="ChEBI" id="CHEBI:43474"/>
        <dbReference type="ChEBI" id="CHEBI:58533"/>
        <dbReference type="EC" id="2.4.2.28"/>
    </reaction>
    <physiologicalReaction direction="left-to-right" evidence="9">
        <dbReference type="Rhea" id="RHEA:11853"/>
    </physiologicalReaction>
</comment>
<evidence type="ECO:0000256" key="5">
    <source>
        <dbReference type="ARBA" id="ARBA00022801"/>
    </source>
</evidence>
<dbReference type="SUPFAM" id="SSF64438">
    <property type="entry name" value="CNF1/YfiH-like putative cysteine hydrolases"/>
    <property type="match status" value="1"/>
</dbReference>
<dbReference type="Proteomes" id="UP001243844">
    <property type="component" value="Unassembled WGS sequence"/>
</dbReference>
<comment type="catalytic activity">
    <reaction evidence="8">
        <text>adenosine + phosphate = alpha-D-ribose 1-phosphate + adenine</text>
        <dbReference type="Rhea" id="RHEA:27642"/>
        <dbReference type="ChEBI" id="CHEBI:16335"/>
        <dbReference type="ChEBI" id="CHEBI:16708"/>
        <dbReference type="ChEBI" id="CHEBI:43474"/>
        <dbReference type="ChEBI" id="CHEBI:57720"/>
        <dbReference type="EC" id="2.4.2.1"/>
    </reaction>
    <physiologicalReaction direction="left-to-right" evidence="8">
        <dbReference type="Rhea" id="RHEA:27643"/>
    </physiologicalReaction>
</comment>
<dbReference type="NCBIfam" id="TIGR00726">
    <property type="entry name" value="peptidoglycan editing factor PgeF"/>
    <property type="match status" value="1"/>
</dbReference>
<comment type="catalytic activity">
    <reaction evidence="1">
        <text>inosine + phosphate = alpha-D-ribose 1-phosphate + hypoxanthine</text>
        <dbReference type="Rhea" id="RHEA:27646"/>
        <dbReference type="ChEBI" id="CHEBI:17368"/>
        <dbReference type="ChEBI" id="CHEBI:17596"/>
        <dbReference type="ChEBI" id="CHEBI:43474"/>
        <dbReference type="ChEBI" id="CHEBI:57720"/>
        <dbReference type="EC" id="2.4.2.1"/>
    </reaction>
    <physiologicalReaction direction="left-to-right" evidence="1">
        <dbReference type="Rhea" id="RHEA:27647"/>
    </physiologicalReaction>
</comment>
<accession>A0AAW8JAD0</accession>
<dbReference type="GO" id="GO:0016787">
    <property type="term" value="F:hydrolase activity"/>
    <property type="evidence" value="ECO:0007669"/>
    <property type="project" value="UniProtKB-KW"/>
</dbReference>
<dbReference type="InterPro" id="IPR038371">
    <property type="entry name" value="Cu_polyphenol_OxRdtase_sf"/>
</dbReference>
<evidence type="ECO:0000256" key="6">
    <source>
        <dbReference type="ARBA" id="ARBA00022833"/>
    </source>
</evidence>
<evidence type="ECO:0000256" key="2">
    <source>
        <dbReference type="ARBA" id="ARBA00007353"/>
    </source>
</evidence>
<reference evidence="11" key="1">
    <citation type="submission" date="2023-08" db="EMBL/GenBank/DDBJ databases">
        <title>Emergence of clinically-relevant ST2 carbapenem-resistant Acinetobacter baumannii strains in hospital sewages in Zhejiang, East of China.</title>
        <authorList>
            <person name="Kaichao C."/>
            <person name="Zhang R."/>
        </authorList>
    </citation>
    <scope>NUCLEOTIDE SEQUENCE</scope>
    <source>
        <strain evidence="11">M-RB-37</strain>
    </source>
</reference>
<dbReference type="PANTHER" id="PTHR30616:SF2">
    <property type="entry name" value="PURINE NUCLEOSIDE PHOSPHORYLASE LACC1"/>
    <property type="match status" value="1"/>
</dbReference>
<dbReference type="EMBL" id="JAVIDL010000003">
    <property type="protein sequence ID" value="MDQ8934599.1"/>
    <property type="molecule type" value="Genomic_DNA"/>
</dbReference>
<proteinExistence type="inferred from homology"/>
<dbReference type="Gene3D" id="3.60.140.10">
    <property type="entry name" value="CNF1/YfiH-like putative cysteine hydrolases"/>
    <property type="match status" value="1"/>
</dbReference>
<evidence type="ECO:0000256" key="10">
    <source>
        <dbReference type="RuleBase" id="RU361274"/>
    </source>
</evidence>
<evidence type="ECO:0000256" key="3">
    <source>
        <dbReference type="ARBA" id="ARBA00022679"/>
    </source>
</evidence>